<evidence type="ECO:0000313" key="4">
    <source>
        <dbReference type="Proteomes" id="UP000610203"/>
    </source>
</evidence>
<keyword evidence="4" id="KW-1185">Reference proteome</keyword>
<organism evidence="3 4">
    <name type="scientific">Psychrobacter glaciei</name>
    <dbReference type="NCBI Taxonomy" id="619771"/>
    <lineage>
        <taxon>Bacteria</taxon>
        <taxon>Pseudomonadati</taxon>
        <taxon>Pseudomonadota</taxon>
        <taxon>Gammaproteobacteria</taxon>
        <taxon>Moraxellales</taxon>
        <taxon>Moraxellaceae</taxon>
        <taxon>Psychrobacter</taxon>
    </lineage>
</organism>
<comment type="caution">
    <text evidence="3">The sequence shown here is derived from an EMBL/GenBank/DDBJ whole genome shotgun (WGS) entry which is preliminary data.</text>
</comment>
<dbReference type="Proteomes" id="UP000610203">
    <property type="component" value="Unassembled WGS sequence"/>
</dbReference>
<name>A0ABQ3GT13_9GAMM</name>
<dbReference type="InterPro" id="IPR051083">
    <property type="entry name" value="GrpII_Intron_Splice-Mob/Def"/>
</dbReference>
<dbReference type="EMBL" id="BMZR01000002">
    <property type="protein sequence ID" value="GHD32124.1"/>
    <property type="molecule type" value="Genomic_DNA"/>
</dbReference>
<gene>
    <name evidence="3" type="ORF">GCM10016272_14960</name>
</gene>
<dbReference type="InterPro" id="IPR000477">
    <property type="entry name" value="RT_dom"/>
</dbReference>
<evidence type="ECO:0000259" key="2">
    <source>
        <dbReference type="PROSITE" id="PS50878"/>
    </source>
</evidence>
<dbReference type="RefSeq" id="WP_189584024.1">
    <property type="nucleotide sequence ID" value="NZ_BMZR01000002.1"/>
</dbReference>
<dbReference type="InterPro" id="IPR043502">
    <property type="entry name" value="DNA/RNA_pol_sf"/>
</dbReference>
<dbReference type="SUPFAM" id="SSF56672">
    <property type="entry name" value="DNA/RNA polymerases"/>
    <property type="match status" value="1"/>
</dbReference>
<dbReference type="PANTHER" id="PTHR34047:SF8">
    <property type="entry name" value="PROTEIN YKFC"/>
    <property type="match status" value="1"/>
</dbReference>
<protein>
    <recommendedName>
        <fullName evidence="2">Reverse transcriptase domain-containing protein</fullName>
    </recommendedName>
</protein>
<evidence type="ECO:0000256" key="1">
    <source>
        <dbReference type="ARBA" id="ARBA00034120"/>
    </source>
</evidence>
<proteinExistence type="inferred from homology"/>
<dbReference type="Pfam" id="PF00078">
    <property type="entry name" value="RVT_1"/>
    <property type="match status" value="1"/>
</dbReference>
<sequence>MTDKVKFSSYINKNFKSTLNQLAKNKSKADNSYHTEYITVNDYLNSFNEQALTDICNRISKLKYNCDHLTPIILPKTNCLKRDVMTLDNTRLVCVPSVQDRILQKLFIKYLKDHYEEIYKVFCKYDHALNKGYNDKEVEYIDDKGTPNKKTIHGIRKALDDVIEYRGKYKYVIKADIVKFFDNINREIAVKKFEKEFIGLNEDKELIAIFKSFVYCDAKLDYGDLKYKKLIEKYLEELKGKGVRQGMPIASLCSSMYLYEFDNLMIKNSIPYIRYADDFLIFSNSYDRAKKLKDHVQENLKNIGLDIEKEVGKPKTEICGAKCKFTYLGFDIVYNSRLQSYQRRIPEPVFYKAIGRINSFQSMTKVKRECGNYVDFSLYLKMLISGYTNFYSEDLAINGKEFNKDLIKASKDVRKKLITDNLNIDFENIGSANKRMFFFGIK</sequence>
<dbReference type="PROSITE" id="PS50878">
    <property type="entry name" value="RT_POL"/>
    <property type="match status" value="1"/>
</dbReference>
<comment type="similarity">
    <text evidence="1">Belongs to the bacterial reverse transcriptase family.</text>
</comment>
<evidence type="ECO:0000313" key="3">
    <source>
        <dbReference type="EMBL" id="GHD32124.1"/>
    </source>
</evidence>
<dbReference type="PANTHER" id="PTHR34047">
    <property type="entry name" value="NUCLEAR INTRON MATURASE 1, MITOCHONDRIAL-RELATED"/>
    <property type="match status" value="1"/>
</dbReference>
<reference evidence="4" key="1">
    <citation type="journal article" date="2019" name="Int. J. Syst. Evol. Microbiol.">
        <title>The Global Catalogue of Microorganisms (GCM) 10K type strain sequencing project: providing services to taxonomists for standard genome sequencing and annotation.</title>
        <authorList>
            <consortium name="The Broad Institute Genomics Platform"/>
            <consortium name="The Broad Institute Genome Sequencing Center for Infectious Disease"/>
            <person name="Wu L."/>
            <person name="Ma J."/>
        </authorList>
    </citation>
    <scope>NUCLEOTIDE SEQUENCE [LARGE SCALE GENOMIC DNA]</scope>
    <source>
        <strain evidence="4">KCTC 42280</strain>
    </source>
</reference>
<feature type="domain" description="Reverse transcriptase" evidence="2">
    <location>
        <begin position="55"/>
        <end position="332"/>
    </location>
</feature>
<accession>A0ABQ3GT13</accession>